<dbReference type="PANTHER" id="PTHR43037:SF4">
    <property type="entry name" value="PEPTIDASE S9 PROLYL OLIGOPEPTIDASE CATALYTIC DOMAIN-CONTAINING PROTEIN"/>
    <property type="match status" value="1"/>
</dbReference>
<dbReference type="OrthoDB" id="449091at2759"/>
<protein>
    <recommendedName>
        <fullName evidence="2">Peptidase S9 prolyl oligopeptidase catalytic domain-containing protein</fullName>
    </recommendedName>
</protein>
<dbReference type="PANTHER" id="PTHR43037">
    <property type="entry name" value="UNNAMED PRODUCT-RELATED"/>
    <property type="match status" value="1"/>
</dbReference>
<sequence>MSITSQRRSSPASRWTCQLSSVWDYLGPFPIHAREQHMLSPSYPLDLSQPVDYNATWPSSYADNGKVHWRRTNNSPGGHIEITYPEVRWSNLRATEGWAALQHHVILRTTLTLFPPRLGETSSSLHIDPRILVELKQGSYFTMKPKHCPANFVPRWFAGNIYDLERAVPACVDLSGPISTTDPLEYELFVSGDYEIRLFGDPLTHSADVPKLSISLSIEGEDQSTSLIHNESQHIIPDFVDGFSFGNVVGLAVQSLHGSWAIQDVSLDGSTASHVQAKLRAQSFNIVPLQTRIIPVTLIQTDPFDGTELTFKLEAISDDGRIEMLSITLPVKHHNSQSISEGEVTRGSFLFASSSPSLFLAMPPISKQEKPLPPILALHGAGVDIISQDFWMKSLPVNHRSWTISPTGRTSWGLDWHGPSVIDAFSAVVELSSIVREKPTFPPSWQFPHDTKVVVIGHSNGGQGTWHLAARYPDKVVAAIPAAGYLKSQAYVPLTMGRGQHFVDPMLRAILDTSLTPDDNDLHLSNLVDVPILAIHGGDDENVPVWHTREAVSVLKSWSPSANVVFKEDPGEGHWYPNVLKNPTVQQFLDEALESYEVVKQSESFTLTVANPRECGSLHGWKIDHLTVPGRLGRLCVEKVNDSTFTLTSSNVHKFSIVTKERALTLTVDGRTIVTRTTDETPRCVHVSKELDGWEVTNTYSAGQFPPGRLQAILTSPGPIFIVVADHSFKHNLSVAQRLAHVLHVHHRLDCDVVDERTAIERTTRGTWTAGNIVFVGPPKSNFATNVLAKNRTPVSLADGMIRVGGQAFSKREQAILFTHPHPSGVAPESFLLFIVYNSESALERAIRLFPFRTGVPGPDWIVTGQKMDNLAAGGIEAAGLWGRNWTFNEPMSWLSQ</sequence>
<keyword evidence="1" id="KW-0732">Signal</keyword>
<dbReference type="GO" id="GO:0006508">
    <property type="term" value="P:proteolysis"/>
    <property type="evidence" value="ECO:0007669"/>
    <property type="project" value="InterPro"/>
</dbReference>
<dbReference type="InterPro" id="IPR050955">
    <property type="entry name" value="Plant_Biomass_Hydrol_Est"/>
</dbReference>
<dbReference type="Pfam" id="PF00326">
    <property type="entry name" value="Peptidase_S9"/>
    <property type="match status" value="1"/>
</dbReference>
<dbReference type="SUPFAM" id="SSF53474">
    <property type="entry name" value="alpha/beta-Hydrolases"/>
    <property type="match status" value="1"/>
</dbReference>
<feature type="domain" description="Peptidase S9 prolyl oligopeptidase catalytic" evidence="2">
    <location>
        <begin position="451"/>
        <end position="578"/>
    </location>
</feature>
<evidence type="ECO:0000313" key="3">
    <source>
        <dbReference type="EMBL" id="KAF5330977.1"/>
    </source>
</evidence>
<dbReference type="Proteomes" id="UP000567179">
    <property type="component" value="Unassembled WGS sequence"/>
</dbReference>
<reference evidence="3 4" key="1">
    <citation type="journal article" date="2020" name="ISME J.">
        <title>Uncovering the hidden diversity of litter-decomposition mechanisms in mushroom-forming fungi.</title>
        <authorList>
            <person name="Floudas D."/>
            <person name="Bentzer J."/>
            <person name="Ahren D."/>
            <person name="Johansson T."/>
            <person name="Persson P."/>
            <person name="Tunlid A."/>
        </authorList>
    </citation>
    <scope>NUCLEOTIDE SEQUENCE [LARGE SCALE GENOMIC DNA]</scope>
    <source>
        <strain evidence="3 4">CBS 101986</strain>
    </source>
</reference>
<evidence type="ECO:0000313" key="4">
    <source>
        <dbReference type="Proteomes" id="UP000567179"/>
    </source>
</evidence>
<organism evidence="3 4">
    <name type="scientific">Psilocybe cf. subviscida</name>
    <dbReference type="NCBI Taxonomy" id="2480587"/>
    <lineage>
        <taxon>Eukaryota</taxon>
        <taxon>Fungi</taxon>
        <taxon>Dikarya</taxon>
        <taxon>Basidiomycota</taxon>
        <taxon>Agaricomycotina</taxon>
        <taxon>Agaricomycetes</taxon>
        <taxon>Agaricomycetidae</taxon>
        <taxon>Agaricales</taxon>
        <taxon>Agaricineae</taxon>
        <taxon>Strophariaceae</taxon>
        <taxon>Psilocybe</taxon>
    </lineage>
</organism>
<comment type="caution">
    <text evidence="3">The sequence shown here is derived from an EMBL/GenBank/DDBJ whole genome shotgun (WGS) entry which is preliminary data.</text>
</comment>
<proteinExistence type="predicted"/>
<evidence type="ECO:0000256" key="1">
    <source>
        <dbReference type="ARBA" id="ARBA00022729"/>
    </source>
</evidence>
<gene>
    <name evidence="3" type="ORF">D9619_005694</name>
</gene>
<keyword evidence="4" id="KW-1185">Reference proteome</keyword>
<dbReference type="InterPro" id="IPR001375">
    <property type="entry name" value="Peptidase_S9_cat"/>
</dbReference>
<dbReference type="EMBL" id="JAACJJ010000001">
    <property type="protein sequence ID" value="KAF5330977.1"/>
    <property type="molecule type" value="Genomic_DNA"/>
</dbReference>
<dbReference type="Gene3D" id="3.40.50.1820">
    <property type="entry name" value="alpha/beta hydrolase"/>
    <property type="match status" value="1"/>
</dbReference>
<name>A0A8H5BWR6_9AGAR</name>
<dbReference type="AlphaFoldDB" id="A0A8H5BWR6"/>
<dbReference type="GO" id="GO:0008236">
    <property type="term" value="F:serine-type peptidase activity"/>
    <property type="evidence" value="ECO:0007669"/>
    <property type="project" value="InterPro"/>
</dbReference>
<accession>A0A8H5BWR6</accession>
<evidence type="ECO:0000259" key="2">
    <source>
        <dbReference type="Pfam" id="PF00326"/>
    </source>
</evidence>
<dbReference type="InterPro" id="IPR029058">
    <property type="entry name" value="AB_hydrolase_fold"/>
</dbReference>